<dbReference type="PANTHER" id="PTHR31806:SF5">
    <property type="entry name" value="PURINE-CYTOSINE PERMEASE FCY21"/>
    <property type="match status" value="1"/>
</dbReference>
<dbReference type="PANTHER" id="PTHR31806">
    <property type="entry name" value="PURINE-CYTOSINE PERMEASE FCY2-RELATED"/>
    <property type="match status" value="1"/>
</dbReference>
<feature type="transmembrane region" description="Helical" evidence="8">
    <location>
        <begin position="142"/>
        <end position="163"/>
    </location>
</feature>
<organism evidence="9">
    <name type="scientific">Phaffia rhodozyma</name>
    <name type="common">Yeast</name>
    <name type="synonym">Xanthophyllomyces dendrorhous</name>
    <dbReference type="NCBI Taxonomy" id="264483"/>
    <lineage>
        <taxon>Eukaryota</taxon>
        <taxon>Fungi</taxon>
        <taxon>Dikarya</taxon>
        <taxon>Basidiomycota</taxon>
        <taxon>Agaricomycotina</taxon>
        <taxon>Tremellomycetes</taxon>
        <taxon>Cystofilobasidiales</taxon>
        <taxon>Mrakiaceae</taxon>
        <taxon>Phaffia</taxon>
    </lineage>
</organism>
<reference evidence="9" key="1">
    <citation type="submission" date="2014-08" db="EMBL/GenBank/DDBJ databases">
        <authorList>
            <person name="Sharma Rahul"/>
            <person name="Thines Marco"/>
        </authorList>
    </citation>
    <scope>NUCLEOTIDE SEQUENCE</scope>
</reference>
<name>A0A0F7SXS2_PHARH</name>
<feature type="transmembrane region" description="Helical" evidence="8">
    <location>
        <begin position="107"/>
        <end position="130"/>
    </location>
</feature>
<feature type="compositionally biased region" description="Acidic residues" evidence="7">
    <location>
        <begin position="39"/>
        <end position="50"/>
    </location>
</feature>
<dbReference type="InterPro" id="IPR026030">
    <property type="entry name" value="Pur-cyt_permease_Fcy2/21/22"/>
</dbReference>
<accession>A0A0F7SXS2</accession>
<feature type="region of interest" description="Disordered" evidence="7">
    <location>
        <begin position="1"/>
        <end position="55"/>
    </location>
</feature>
<comment type="subcellular location">
    <subcellularLocation>
        <location evidence="1">Membrane</location>
        <topology evidence="1">Multi-pass membrane protein</topology>
    </subcellularLocation>
</comment>
<keyword evidence="3" id="KW-0813">Transport</keyword>
<keyword evidence="6 8" id="KW-0472">Membrane</keyword>
<feature type="transmembrane region" description="Helical" evidence="8">
    <location>
        <begin position="217"/>
        <end position="236"/>
    </location>
</feature>
<dbReference type="EMBL" id="LN483332">
    <property type="protein sequence ID" value="CED85544.1"/>
    <property type="molecule type" value="Genomic_DNA"/>
</dbReference>
<feature type="transmembrane region" description="Helical" evidence="8">
    <location>
        <begin position="324"/>
        <end position="349"/>
    </location>
</feature>
<dbReference type="Gene3D" id="1.10.4160.10">
    <property type="entry name" value="Hydantoin permease"/>
    <property type="match status" value="1"/>
</dbReference>
<evidence type="ECO:0000313" key="9">
    <source>
        <dbReference type="EMBL" id="CED85544.1"/>
    </source>
</evidence>
<evidence type="ECO:0000256" key="7">
    <source>
        <dbReference type="SAM" id="MobiDB-lite"/>
    </source>
</evidence>
<feature type="transmembrane region" description="Helical" evidence="8">
    <location>
        <begin position="441"/>
        <end position="459"/>
    </location>
</feature>
<dbReference type="GO" id="GO:0005886">
    <property type="term" value="C:plasma membrane"/>
    <property type="evidence" value="ECO:0007669"/>
    <property type="project" value="TreeGrafter"/>
</dbReference>
<keyword evidence="4 8" id="KW-0812">Transmembrane</keyword>
<evidence type="ECO:0000256" key="6">
    <source>
        <dbReference type="ARBA" id="ARBA00023136"/>
    </source>
</evidence>
<evidence type="ECO:0000256" key="5">
    <source>
        <dbReference type="ARBA" id="ARBA00022989"/>
    </source>
</evidence>
<dbReference type="Pfam" id="PF02133">
    <property type="entry name" value="Transp_cyt_pur"/>
    <property type="match status" value="1"/>
</dbReference>
<dbReference type="AlphaFoldDB" id="A0A0F7SXS2"/>
<feature type="transmembrane region" description="Helical" evidence="8">
    <location>
        <begin position="184"/>
        <end position="205"/>
    </location>
</feature>
<evidence type="ECO:0000256" key="1">
    <source>
        <dbReference type="ARBA" id="ARBA00004141"/>
    </source>
</evidence>
<feature type="transmembrane region" description="Helical" evidence="8">
    <location>
        <begin position="248"/>
        <end position="270"/>
    </location>
</feature>
<feature type="transmembrane region" description="Helical" evidence="8">
    <location>
        <begin position="282"/>
        <end position="303"/>
    </location>
</feature>
<dbReference type="PIRSF" id="PIRSF002744">
    <property type="entry name" value="Pur-cyt_permease"/>
    <property type="match status" value="1"/>
</dbReference>
<comment type="similarity">
    <text evidence="2">Belongs to the purine-cytosine permease (2.A.39) family.</text>
</comment>
<protein>
    <submittedName>
        <fullName evidence="9">60s ribosomal protein L34</fullName>
    </submittedName>
</protein>
<feature type="transmembrane region" description="Helical" evidence="8">
    <location>
        <begin position="407"/>
        <end position="429"/>
    </location>
</feature>
<keyword evidence="9" id="KW-0689">Ribosomal protein</keyword>
<dbReference type="GO" id="GO:0022857">
    <property type="term" value="F:transmembrane transporter activity"/>
    <property type="evidence" value="ECO:0007669"/>
    <property type="project" value="InterPro"/>
</dbReference>
<feature type="transmembrane region" description="Helical" evidence="8">
    <location>
        <begin position="528"/>
        <end position="547"/>
    </location>
</feature>
<dbReference type="InterPro" id="IPR001248">
    <property type="entry name" value="Pur-cyt_permease"/>
</dbReference>
<keyword evidence="5 8" id="KW-1133">Transmembrane helix</keyword>
<evidence type="ECO:0000256" key="3">
    <source>
        <dbReference type="ARBA" id="ARBA00022448"/>
    </source>
</evidence>
<feature type="compositionally biased region" description="Basic and acidic residues" evidence="7">
    <location>
        <begin position="24"/>
        <end position="38"/>
    </location>
</feature>
<feature type="transmembrane region" description="Helical" evidence="8">
    <location>
        <begin position="361"/>
        <end position="386"/>
    </location>
</feature>
<feature type="transmembrane region" description="Helical" evidence="8">
    <location>
        <begin position="489"/>
        <end position="508"/>
    </location>
</feature>
<proteinExistence type="inferred from homology"/>
<evidence type="ECO:0000256" key="8">
    <source>
        <dbReference type="SAM" id="Phobius"/>
    </source>
</evidence>
<sequence length="554" mass="59023">MSSPTQVLDIEALPASRPITPSVNEEKKALPSDRRHSMDDEEEEDEDEDGYPIGKTGYSIEQQATHWDSKWGALGKVFAFLIRHGCEARGIQPVALQDREKVTPLSYLIQTTLFATLNANILTISAGVLGPELFNLPLKSCVATILVFNAIAVLPVAYFATFGPKLGLRQMVLSRYTFGRWPNLVPAVLNVCTAVGFLSLTSILGGQLLSLASGGTLSWSLGIVLVGLIGILPSFLGLRAIHLYSLSILPISLIIHIAIVGLSAPSLAYVSEGERVMNATTTAGSVLGFGSTIIGFAATYASFASDFTTYLPPNTSAPILASCVWIGLFAPLVLLQILGAAFYLVAMALPSWDQALEANGVAGLVAAAVGSGAGGKCLLVLSALIVTGNGSCTVYSIGLSAQAAAPWLMLIPRYFLALLVTFVYVPIALALSSHFSSYLSNFLYILSYWISLYVAPLAWENILFRNPITVGQGGTYDLTGWSDKKKLPIGYAAIASWVVGVPAVTAGISQLWWVGWAAARIEGGKGDIGFILGFSACSLVFIPARYIERRYIGR</sequence>
<evidence type="ECO:0000256" key="4">
    <source>
        <dbReference type="ARBA" id="ARBA00022692"/>
    </source>
</evidence>
<keyword evidence="9" id="KW-0687">Ribonucleoprotein</keyword>
<evidence type="ECO:0000256" key="2">
    <source>
        <dbReference type="ARBA" id="ARBA00008974"/>
    </source>
</evidence>
<dbReference type="GO" id="GO:0005840">
    <property type="term" value="C:ribosome"/>
    <property type="evidence" value="ECO:0007669"/>
    <property type="project" value="UniProtKB-KW"/>
</dbReference>